<feature type="domain" description="FecR protein" evidence="3">
    <location>
        <begin position="142"/>
        <end position="233"/>
    </location>
</feature>
<dbReference type="PATRIC" id="fig|1292034.3.peg.317"/>
<keyword evidence="2" id="KW-1133">Transmembrane helix</keyword>
<dbReference type="Proteomes" id="UP000013063">
    <property type="component" value="Unassembled WGS sequence"/>
</dbReference>
<organism evidence="5 6">
    <name type="scientific">Caulobacter vibrioides OR37</name>
    <dbReference type="NCBI Taxonomy" id="1292034"/>
    <lineage>
        <taxon>Bacteria</taxon>
        <taxon>Pseudomonadati</taxon>
        <taxon>Pseudomonadota</taxon>
        <taxon>Alphaproteobacteria</taxon>
        <taxon>Caulobacterales</taxon>
        <taxon>Caulobacteraceae</taxon>
        <taxon>Caulobacter</taxon>
    </lineage>
</organism>
<evidence type="ECO:0000256" key="1">
    <source>
        <dbReference type="SAM" id="MobiDB-lite"/>
    </source>
</evidence>
<keyword evidence="6" id="KW-1185">Reference proteome</keyword>
<evidence type="ECO:0000313" key="6">
    <source>
        <dbReference type="Proteomes" id="UP000013063"/>
    </source>
</evidence>
<dbReference type="InterPro" id="IPR012373">
    <property type="entry name" value="Ferrdict_sens_TM"/>
</dbReference>
<feature type="domain" description="FecR N-terminal" evidence="4">
    <location>
        <begin position="35"/>
        <end position="76"/>
    </location>
</feature>
<accession>R0EEG6</accession>
<proteinExistence type="predicted"/>
<dbReference type="EMBL" id="APMP01000001">
    <property type="protein sequence ID" value="ENZ83813.1"/>
    <property type="molecule type" value="Genomic_DNA"/>
</dbReference>
<evidence type="ECO:0000313" key="5">
    <source>
        <dbReference type="EMBL" id="ENZ83813.1"/>
    </source>
</evidence>
<dbReference type="PANTHER" id="PTHR30273">
    <property type="entry name" value="PERIPLASMIC SIGNAL SENSOR AND SIGMA FACTOR ACTIVATOR FECR-RELATED"/>
    <property type="match status" value="1"/>
</dbReference>
<evidence type="ECO:0000256" key="2">
    <source>
        <dbReference type="SAM" id="Phobius"/>
    </source>
</evidence>
<protein>
    <submittedName>
        <fullName evidence="5">Fe2+-dicitrate sensor, membrane component</fullName>
    </submittedName>
</protein>
<sequence>MEGVASLWRNGPRAAAERTLNPPMSTPAPSDMTLQAAVDWFVRLQGDSDLETWIGFQAWLEADSANARAYDTVEALWVDIEEAPPSRESRAATTSDNVVPLTPRRAAKSARRGLWIGVGGAVAAALAVTIALPALMKPGYEDYATAKGEIRRISLADGSKVTLGAASTLRVRLGKTQRDAVLVDGEAAFDVAHQPSRPFVVAAGDREIRVLGTEFNVLNHGDRLDVTVRRGLVAVSGDGQSVQVAKGQKLTHAKGSAISPIKAVDPEAEFAWSKGQLIYRDAPLSEVVADINRYVATPISVDPSAASVKFSGVLSIDEEAAMIRRLELFAPVVSQPGSGQIVLKAKTARP</sequence>
<comment type="caution">
    <text evidence="5">The sequence shown here is derived from an EMBL/GenBank/DDBJ whole genome shotgun (WGS) entry which is preliminary data.</text>
</comment>
<keyword evidence="2" id="KW-0472">Membrane</keyword>
<evidence type="ECO:0000259" key="3">
    <source>
        <dbReference type="Pfam" id="PF04773"/>
    </source>
</evidence>
<dbReference type="Pfam" id="PF16220">
    <property type="entry name" value="DUF4880"/>
    <property type="match status" value="1"/>
</dbReference>
<dbReference type="eggNOG" id="COG3712">
    <property type="taxonomic scope" value="Bacteria"/>
</dbReference>
<dbReference type="Gene3D" id="2.60.120.1440">
    <property type="match status" value="1"/>
</dbReference>
<evidence type="ECO:0000259" key="4">
    <source>
        <dbReference type="Pfam" id="PF16220"/>
    </source>
</evidence>
<dbReference type="Pfam" id="PF04773">
    <property type="entry name" value="FecR"/>
    <property type="match status" value="1"/>
</dbReference>
<dbReference type="AlphaFoldDB" id="R0EEG6"/>
<dbReference type="GO" id="GO:0016989">
    <property type="term" value="F:sigma factor antagonist activity"/>
    <property type="evidence" value="ECO:0007669"/>
    <property type="project" value="TreeGrafter"/>
</dbReference>
<name>R0EEG6_CAUVI</name>
<dbReference type="PANTHER" id="PTHR30273:SF2">
    <property type="entry name" value="PROTEIN FECR"/>
    <property type="match status" value="1"/>
</dbReference>
<feature type="region of interest" description="Disordered" evidence="1">
    <location>
        <begin position="1"/>
        <end position="28"/>
    </location>
</feature>
<reference evidence="5 6" key="1">
    <citation type="journal article" date="2013" name="Genome Announc.">
        <title>Draft Genome Sequence for Caulobacter sp. Strain OR37, a Bacterium Tolerant to Heavy Metals.</title>
        <authorList>
            <person name="Utturkar S.M."/>
            <person name="Bollmann A."/>
            <person name="Brzoska R.M."/>
            <person name="Klingeman D.M."/>
            <person name="Epstein S.E."/>
            <person name="Palumbo A.V."/>
            <person name="Brown S.D."/>
        </authorList>
    </citation>
    <scope>NUCLEOTIDE SEQUENCE [LARGE SCALE GENOMIC DNA]</scope>
    <source>
        <strain evidence="5 6">OR37</strain>
    </source>
</reference>
<gene>
    <name evidence="5" type="ORF">OR37_00320</name>
</gene>
<dbReference type="PIRSF" id="PIRSF018266">
    <property type="entry name" value="FecR"/>
    <property type="match status" value="1"/>
</dbReference>
<keyword evidence="2" id="KW-0812">Transmembrane</keyword>
<feature type="transmembrane region" description="Helical" evidence="2">
    <location>
        <begin position="114"/>
        <end position="136"/>
    </location>
</feature>
<dbReference type="InterPro" id="IPR032623">
    <property type="entry name" value="FecR_N"/>
</dbReference>
<dbReference type="InterPro" id="IPR006860">
    <property type="entry name" value="FecR"/>
</dbReference>
<dbReference type="STRING" id="1292034.OR37_00320"/>